<name>A0ACB6QUN6_9PLEO</name>
<proteinExistence type="predicted"/>
<accession>A0ACB6QUN6</accession>
<sequence length="620" mass="67610">MYFLNILVSLISVVSLTKYAAASLRIKADHHSFAGVNYPGLQFLEQAERDEVIRALVRAHARVIRLFIRGDETHPDLEKELGIFDQSLLDQFDDTLAAIHRISNAGKVKVIIAPHDAHALRGSNNIPCDAYCKKVDSAFLDFYSNLEIREIYKHRLTHLFSDYKSKNFQGASWGTLKEVIMGVDLQNQPWSGIWPIVAGEPWLCDIATHLKETIGLGDNNIAVITGGISSPQSPTGTENFPDSAFDCKAVDVIGIHGYYSASNDATAGTAWANMFLPGNTLTSRALGKKLLLVEEMAYMNTDNGLVYKKSAIWDQGNALNYRGIPWMYSTASTEDEGTSSRVSILRAHNFAVGALASILQSAYRARSNFDWSPYLPPPASGLSNLTVLPLNPFVPEQSSCTFGCLGWLCDAADGCSPDLICKNSVCQKPAETQPGSVGANCNSKTVCQEHLVCEDGTCQKCVARPSIQPSDPRKHMVEGHITGQCHLDISSPFNMRPICTLCDPSKQTCRGSPCHRPGDCSADEFCDWGLCKPCTEGCLGMKCKSSNKCKTGYCNVYGRCDYPTKVKKPSGPGANAGRRGPGWNNKGPKDQQRGPAKVRDEAMRINIPKEGVRATGSPVS</sequence>
<organism evidence="1 2">
    <name type="scientific">Lindgomyces ingoldianus</name>
    <dbReference type="NCBI Taxonomy" id="673940"/>
    <lineage>
        <taxon>Eukaryota</taxon>
        <taxon>Fungi</taxon>
        <taxon>Dikarya</taxon>
        <taxon>Ascomycota</taxon>
        <taxon>Pezizomycotina</taxon>
        <taxon>Dothideomycetes</taxon>
        <taxon>Pleosporomycetidae</taxon>
        <taxon>Pleosporales</taxon>
        <taxon>Lindgomycetaceae</taxon>
        <taxon>Lindgomyces</taxon>
    </lineage>
</organism>
<gene>
    <name evidence="1" type="ORF">BDR25DRAFT_286871</name>
</gene>
<evidence type="ECO:0000313" key="2">
    <source>
        <dbReference type="Proteomes" id="UP000799755"/>
    </source>
</evidence>
<comment type="caution">
    <text evidence="1">The sequence shown here is derived from an EMBL/GenBank/DDBJ whole genome shotgun (WGS) entry which is preliminary data.</text>
</comment>
<dbReference type="Proteomes" id="UP000799755">
    <property type="component" value="Unassembled WGS sequence"/>
</dbReference>
<protein>
    <submittedName>
        <fullName evidence="1">Uncharacterized protein</fullName>
    </submittedName>
</protein>
<dbReference type="EMBL" id="MU003507">
    <property type="protein sequence ID" value="KAF2470699.1"/>
    <property type="molecule type" value="Genomic_DNA"/>
</dbReference>
<reference evidence="1" key="1">
    <citation type="journal article" date="2020" name="Stud. Mycol.">
        <title>101 Dothideomycetes genomes: a test case for predicting lifestyles and emergence of pathogens.</title>
        <authorList>
            <person name="Haridas S."/>
            <person name="Albert R."/>
            <person name="Binder M."/>
            <person name="Bloem J."/>
            <person name="Labutti K."/>
            <person name="Salamov A."/>
            <person name="Andreopoulos B."/>
            <person name="Baker S."/>
            <person name="Barry K."/>
            <person name="Bills G."/>
            <person name="Bluhm B."/>
            <person name="Cannon C."/>
            <person name="Castanera R."/>
            <person name="Culley D."/>
            <person name="Daum C."/>
            <person name="Ezra D."/>
            <person name="Gonzalez J."/>
            <person name="Henrissat B."/>
            <person name="Kuo A."/>
            <person name="Liang C."/>
            <person name="Lipzen A."/>
            <person name="Lutzoni F."/>
            <person name="Magnuson J."/>
            <person name="Mondo S."/>
            <person name="Nolan M."/>
            <person name="Ohm R."/>
            <person name="Pangilinan J."/>
            <person name="Park H.-J."/>
            <person name="Ramirez L."/>
            <person name="Alfaro M."/>
            <person name="Sun H."/>
            <person name="Tritt A."/>
            <person name="Yoshinaga Y."/>
            <person name="Zwiers L.-H."/>
            <person name="Turgeon B."/>
            <person name="Goodwin S."/>
            <person name="Spatafora J."/>
            <person name="Crous P."/>
            <person name="Grigoriev I."/>
        </authorList>
    </citation>
    <scope>NUCLEOTIDE SEQUENCE</scope>
    <source>
        <strain evidence="1">ATCC 200398</strain>
    </source>
</reference>
<keyword evidence="2" id="KW-1185">Reference proteome</keyword>
<evidence type="ECO:0000313" key="1">
    <source>
        <dbReference type="EMBL" id="KAF2470699.1"/>
    </source>
</evidence>